<reference evidence="2" key="1">
    <citation type="submission" date="2024-10" db="EMBL/GenBank/DDBJ databases">
        <authorList>
            <person name="Ryan C."/>
        </authorList>
    </citation>
    <scope>NUCLEOTIDE SEQUENCE [LARGE SCALE GENOMIC DNA]</scope>
</reference>
<proteinExistence type="predicted"/>
<protein>
    <recommendedName>
        <fullName evidence="1">DUF1618 domain-containing protein</fullName>
    </recommendedName>
</protein>
<name>A0ABC9GZP1_9POAL</name>
<dbReference type="EMBL" id="CAXIPR030000808">
    <property type="protein sequence ID" value="CAM0147162.1"/>
    <property type="molecule type" value="Genomic_DNA"/>
</dbReference>
<evidence type="ECO:0000259" key="1">
    <source>
        <dbReference type="Pfam" id="PF07762"/>
    </source>
</evidence>
<dbReference type="Pfam" id="PF07762">
    <property type="entry name" value="DUF1618"/>
    <property type="match status" value="1"/>
</dbReference>
<evidence type="ECO:0000313" key="3">
    <source>
        <dbReference type="Proteomes" id="UP001497457"/>
    </source>
</evidence>
<gene>
    <name evidence="2" type="ORF">URODEC1_LOCUS120637</name>
</gene>
<keyword evidence="3" id="KW-1185">Reference proteome</keyword>
<dbReference type="PANTHER" id="PTHR33074">
    <property type="entry name" value="EXPRESSED PROTEIN-RELATED"/>
    <property type="match status" value="1"/>
</dbReference>
<evidence type="ECO:0000313" key="2">
    <source>
        <dbReference type="EMBL" id="CAM0147162.1"/>
    </source>
</evidence>
<comment type="caution">
    <text evidence="2">The sequence shown here is derived from an EMBL/GenBank/DDBJ whole genome shotgun (WGS) entry which is preliminary data.</text>
</comment>
<dbReference type="Gene3D" id="1.10.260.200">
    <property type="match status" value="1"/>
</dbReference>
<organism evidence="2 3">
    <name type="scientific">Urochloa decumbens</name>
    <dbReference type="NCBI Taxonomy" id="240449"/>
    <lineage>
        <taxon>Eukaryota</taxon>
        <taxon>Viridiplantae</taxon>
        <taxon>Streptophyta</taxon>
        <taxon>Embryophyta</taxon>
        <taxon>Tracheophyta</taxon>
        <taxon>Spermatophyta</taxon>
        <taxon>Magnoliopsida</taxon>
        <taxon>Liliopsida</taxon>
        <taxon>Poales</taxon>
        <taxon>Poaceae</taxon>
        <taxon>PACMAD clade</taxon>
        <taxon>Panicoideae</taxon>
        <taxon>Panicodae</taxon>
        <taxon>Paniceae</taxon>
        <taxon>Melinidinae</taxon>
        <taxon>Urochloa</taxon>
    </lineage>
</organism>
<dbReference type="InterPro" id="IPR011676">
    <property type="entry name" value="DUF1618"/>
</dbReference>
<dbReference type="Proteomes" id="UP001497457">
    <property type="component" value="Unassembled WGS sequence"/>
</dbReference>
<sequence>MDEYVSCLDPPLLPTEEGGGKLNPSSVILDTTAYISAHAVSNATTAVGQMSTGAPIQVSFCLARPPRLSCLCVHFPGPVLGPAVGIVSGPAAGTPAVRCARDSPLVIATHAYLALLRVNIPGSLRINNHAAFDYFVYNARPRPHGSFLDLLPKPTGFDRFRDQDAAIVRCSGSRYVVAVLKNARNPLEFTLQLYDSDTRCWTSMPLTVQAPERDNVLPIPDSATELFFHNTTKVIMLESTTVAWVDLWRGILFCDVLDEKPVLRDMPLPKPARCNRASFCRGSSYSHRDITVLTSPQQSQASIKYVEMGIRPGTVPPSRKKQVDHSSSESDNEDVHYYWTATVWSMPVPIASWKDWTKDCTIDVANIAIDNPRHYELLRTIDLEEASPSVTLSGLLTAYPTLGLGINGEVVIYFLSKVDYMAHEGWVIAVGAKDSRLQGIAKLDDRKNFSFRRYYCHTDISKYLTKATGEAGRLMRQLRGRK</sequence>
<accession>A0ABC9GZP1</accession>
<dbReference type="PANTHER" id="PTHR33074:SF63">
    <property type="entry name" value="OS02G0113300 PROTEIN"/>
    <property type="match status" value="1"/>
</dbReference>
<feature type="domain" description="DUF1618" evidence="1">
    <location>
        <begin position="244"/>
        <end position="402"/>
    </location>
</feature>
<dbReference type="AlphaFoldDB" id="A0ABC9GZP1"/>